<proteinExistence type="predicted"/>
<organism evidence="2 3">
    <name type="scientific">Heterorhabditis bacteriophora</name>
    <name type="common">Entomopathogenic nematode worm</name>
    <dbReference type="NCBI Taxonomy" id="37862"/>
    <lineage>
        <taxon>Eukaryota</taxon>
        <taxon>Metazoa</taxon>
        <taxon>Ecdysozoa</taxon>
        <taxon>Nematoda</taxon>
        <taxon>Chromadorea</taxon>
        <taxon>Rhabditida</taxon>
        <taxon>Rhabditina</taxon>
        <taxon>Rhabditomorpha</taxon>
        <taxon>Strongyloidea</taxon>
        <taxon>Heterorhabditidae</taxon>
        <taxon>Heterorhabditis</taxon>
    </lineage>
</organism>
<name>A0A1I7W7K7_HETBA</name>
<feature type="transmembrane region" description="Helical" evidence="1">
    <location>
        <begin position="60"/>
        <end position="81"/>
    </location>
</feature>
<keyword evidence="1" id="KW-0472">Membrane</keyword>
<dbReference type="AlphaFoldDB" id="A0A1I7W7K7"/>
<evidence type="ECO:0000313" key="3">
    <source>
        <dbReference type="WBParaSite" id="Hba_00622"/>
    </source>
</evidence>
<dbReference type="Proteomes" id="UP000095283">
    <property type="component" value="Unplaced"/>
</dbReference>
<accession>A0A1I7W7K7</accession>
<evidence type="ECO:0000313" key="2">
    <source>
        <dbReference type="Proteomes" id="UP000095283"/>
    </source>
</evidence>
<feature type="transmembrane region" description="Helical" evidence="1">
    <location>
        <begin position="87"/>
        <end position="107"/>
    </location>
</feature>
<protein>
    <submittedName>
        <fullName evidence="3">ANK_REP_REGION domain-containing protein</fullName>
    </submittedName>
</protein>
<keyword evidence="1" id="KW-0812">Transmembrane</keyword>
<reference evidence="3" key="1">
    <citation type="submission" date="2016-11" db="UniProtKB">
        <authorList>
            <consortium name="WormBaseParasite"/>
        </authorList>
    </citation>
    <scope>IDENTIFICATION</scope>
</reference>
<keyword evidence="2" id="KW-1185">Reference proteome</keyword>
<dbReference type="WBParaSite" id="Hba_00622">
    <property type="protein sequence ID" value="Hba_00622"/>
    <property type="gene ID" value="Hba_00622"/>
</dbReference>
<evidence type="ECO:0000256" key="1">
    <source>
        <dbReference type="SAM" id="Phobius"/>
    </source>
</evidence>
<keyword evidence="1" id="KW-1133">Transmembrane helix</keyword>
<sequence>MGELWSENLLHVAVKANDLESVLFVLGTHTDPTRSTNDTTRRTALHISATVDDEMILRNLVLKLSPLIFLLWFFILLYISLQIINSYVGRCYIIIWEYFFLVGFLNYGSKSRILYGL</sequence>